<dbReference type="InterPro" id="IPR013325">
    <property type="entry name" value="RNA_pol_sigma_r2"/>
</dbReference>
<dbReference type="NCBIfam" id="TIGR02937">
    <property type="entry name" value="sigma70-ECF"/>
    <property type="match status" value="1"/>
</dbReference>
<dbReference type="PANTHER" id="PTHR43133:SF50">
    <property type="entry name" value="ECF RNA POLYMERASE SIGMA FACTOR SIGM"/>
    <property type="match status" value="1"/>
</dbReference>
<dbReference type="InterPro" id="IPR036388">
    <property type="entry name" value="WH-like_DNA-bd_sf"/>
</dbReference>
<dbReference type="Gene3D" id="1.10.10.10">
    <property type="entry name" value="Winged helix-like DNA-binding domain superfamily/Winged helix DNA-binding domain"/>
    <property type="match status" value="1"/>
</dbReference>
<evidence type="ECO:0000256" key="4">
    <source>
        <dbReference type="ARBA" id="ARBA00023125"/>
    </source>
</evidence>
<gene>
    <name evidence="9" type="ORF">Cch02nite_44770</name>
</gene>
<dbReference type="InterPro" id="IPR039425">
    <property type="entry name" value="RNA_pol_sigma-70-like"/>
</dbReference>
<dbReference type="SUPFAM" id="SSF88659">
    <property type="entry name" value="Sigma3 and sigma4 domains of RNA polymerase sigma factors"/>
    <property type="match status" value="1"/>
</dbReference>
<feature type="domain" description="RNA polymerase sigma factor 70 region 4 type 2" evidence="8">
    <location>
        <begin position="128"/>
        <end position="179"/>
    </location>
</feature>
<comment type="similarity">
    <text evidence="1">Belongs to the sigma-70 factor family. ECF subfamily.</text>
</comment>
<evidence type="ECO:0000256" key="3">
    <source>
        <dbReference type="ARBA" id="ARBA00023082"/>
    </source>
</evidence>
<evidence type="ECO:0000256" key="2">
    <source>
        <dbReference type="ARBA" id="ARBA00023015"/>
    </source>
</evidence>
<dbReference type="InterPro" id="IPR013249">
    <property type="entry name" value="RNA_pol_sigma70_r4_t2"/>
</dbReference>
<name>A0A8J3NSY8_9ACTN</name>
<feature type="compositionally biased region" description="Basic and acidic residues" evidence="6">
    <location>
        <begin position="17"/>
        <end position="32"/>
    </location>
</feature>
<dbReference type="InterPro" id="IPR007627">
    <property type="entry name" value="RNA_pol_sigma70_r2"/>
</dbReference>
<evidence type="ECO:0000259" key="8">
    <source>
        <dbReference type="Pfam" id="PF08281"/>
    </source>
</evidence>
<evidence type="ECO:0000256" key="5">
    <source>
        <dbReference type="ARBA" id="ARBA00023163"/>
    </source>
</evidence>
<dbReference type="CDD" id="cd06171">
    <property type="entry name" value="Sigma70_r4"/>
    <property type="match status" value="1"/>
</dbReference>
<dbReference type="GO" id="GO:0000428">
    <property type="term" value="C:DNA-directed RNA polymerase complex"/>
    <property type="evidence" value="ECO:0007669"/>
    <property type="project" value="UniProtKB-KW"/>
</dbReference>
<keyword evidence="2" id="KW-0805">Transcription regulation</keyword>
<feature type="domain" description="RNA polymerase sigma-70 region 2" evidence="7">
    <location>
        <begin position="39"/>
        <end position="105"/>
    </location>
</feature>
<dbReference type="Gene3D" id="1.10.1740.10">
    <property type="match status" value="1"/>
</dbReference>
<dbReference type="GO" id="GO:0016987">
    <property type="term" value="F:sigma factor activity"/>
    <property type="evidence" value="ECO:0007669"/>
    <property type="project" value="UniProtKB-KW"/>
</dbReference>
<keyword evidence="5" id="KW-0804">Transcription</keyword>
<accession>A0A8J3NSY8</accession>
<feature type="region of interest" description="Disordered" evidence="6">
    <location>
        <begin position="1"/>
        <end position="32"/>
    </location>
</feature>
<dbReference type="SUPFAM" id="SSF88946">
    <property type="entry name" value="Sigma2 domain of RNA polymerase sigma factors"/>
    <property type="match status" value="1"/>
</dbReference>
<protein>
    <submittedName>
        <fullName evidence="9">DNA-directed RNA polymerase sigma-70 factor</fullName>
    </submittedName>
</protein>
<dbReference type="Proteomes" id="UP000619293">
    <property type="component" value="Unassembled WGS sequence"/>
</dbReference>
<keyword evidence="4" id="KW-0238">DNA-binding</keyword>
<reference evidence="9 10" key="1">
    <citation type="submission" date="2021-01" db="EMBL/GenBank/DDBJ databases">
        <title>Whole genome shotgun sequence of Catellatospora chokoriensis NBRC 107358.</title>
        <authorList>
            <person name="Komaki H."/>
            <person name="Tamura T."/>
        </authorList>
    </citation>
    <scope>NUCLEOTIDE SEQUENCE [LARGE SCALE GENOMIC DNA]</scope>
    <source>
        <strain evidence="9 10">NBRC 107358</strain>
    </source>
</reference>
<dbReference type="GO" id="GO:0003677">
    <property type="term" value="F:DNA binding"/>
    <property type="evidence" value="ECO:0007669"/>
    <property type="project" value="UniProtKB-KW"/>
</dbReference>
<dbReference type="PANTHER" id="PTHR43133">
    <property type="entry name" value="RNA POLYMERASE ECF-TYPE SIGMA FACTO"/>
    <property type="match status" value="1"/>
</dbReference>
<dbReference type="InterPro" id="IPR014284">
    <property type="entry name" value="RNA_pol_sigma-70_dom"/>
</dbReference>
<keyword evidence="9" id="KW-0240">DNA-directed RNA polymerase</keyword>
<evidence type="ECO:0000256" key="6">
    <source>
        <dbReference type="SAM" id="MobiDB-lite"/>
    </source>
</evidence>
<evidence type="ECO:0000313" key="9">
    <source>
        <dbReference type="EMBL" id="GIF91033.1"/>
    </source>
</evidence>
<proteinExistence type="inferred from homology"/>
<dbReference type="GO" id="GO:0006352">
    <property type="term" value="P:DNA-templated transcription initiation"/>
    <property type="evidence" value="ECO:0007669"/>
    <property type="project" value="InterPro"/>
</dbReference>
<organism evidence="9 10">
    <name type="scientific">Catellatospora chokoriensis</name>
    <dbReference type="NCBI Taxonomy" id="310353"/>
    <lineage>
        <taxon>Bacteria</taxon>
        <taxon>Bacillati</taxon>
        <taxon>Actinomycetota</taxon>
        <taxon>Actinomycetes</taxon>
        <taxon>Micromonosporales</taxon>
        <taxon>Micromonosporaceae</taxon>
        <taxon>Catellatospora</taxon>
    </lineage>
</organism>
<comment type="caution">
    <text evidence="9">The sequence shown here is derived from an EMBL/GenBank/DDBJ whole genome shotgun (WGS) entry which is preliminary data.</text>
</comment>
<evidence type="ECO:0000313" key="10">
    <source>
        <dbReference type="Proteomes" id="UP000619293"/>
    </source>
</evidence>
<dbReference type="InterPro" id="IPR013324">
    <property type="entry name" value="RNA_pol_sigma_r3/r4-like"/>
</dbReference>
<dbReference type="EMBL" id="BONG01000028">
    <property type="protein sequence ID" value="GIF91033.1"/>
    <property type="molecule type" value="Genomic_DNA"/>
</dbReference>
<sequence>MNAAGAGSATPTHGARRAPERSRSGGTGDEGRHHDFDELYAAHFTSVTTQLFAYLGDRQEAQDVTQEAFCRALQRWREVSAYDDPVAWVRRVAWNLATSHFRRSRVAAAFRRRHREVHTPEPSPDRVALFAALRALPPRPRQAVVLHYLADQAIVDVAESMQVSTGTVKSWLHRARVALGEQLQSPANPGAEEVRNA</sequence>
<dbReference type="Pfam" id="PF08281">
    <property type="entry name" value="Sigma70_r4_2"/>
    <property type="match status" value="1"/>
</dbReference>
<keyword evidence="10" id="KW-1185">Reference proteome</keyword>
<evidence type="ECO:0000259" key="7">
    <source>
        <dbReference type="Pfam" id="PF04542"/>
    </source>
</evidence>
<dbReference type="AlphaFoldDB" id="A0A8J3NSY8"/>
<evidence type="ECO:0000256" key="1">
    <source>
        <dbReference type="ARBA" id="ARBA00010641"/>
    </source>
</evidence>
<dbReference type="Pfam" id="PF04542">
    <property type="entry name" value="Sigma70_r2"/>
    <property type="match status" value="1"/>
</dbReference>
<keyword evidence="3" id="KW-0731">Sigma factor</keyword>